<keyword evidence="2" id="KW-1185">Reference proteome</keyword>
<gene>
    <name evidence="1" type="ORF">B0T25DRAFT_322668</name>
</gene>
<evidence type="ECO:0008006" key="3">
    <source>
        <dbReference type="Google" id="ProtNLM"/>
    </source>
</evidence>
<dbReference type="InterPro" id="IPR052895">
    <property type="entry name" value="HetReg/Transcr_Mod"/>
</dbReference>
<dbReference type="Proteomes" id="UP001275084">
    <property type="component" value="Unassembled WGS sequence"/>
</dbReference>
<proteinExistence type="predicted"/>
<dbReference type="PANTHER" id="PTHR24148">
    <property type="entry name" value="ANKYRIN REPEAT DOMAIN-CONTAINING PROTEIN 39 HOMOLOG-RELATED"/>
    <property type="match status" value="1"/>
</dbReference>
<dbReference type="PANTHER" id="PTHR24148:SF81">
    <property type="entry name" value="HETEROKARYON INCOMPATIBILITY DOMAIN-CONTAINING PROTEIN"/>
    <property type="match status" value="1"/>
</dbReference>
<dbReference type="AlphaFoldDB" id="A0AAJ0H9J6"/>
<organism evidence="1 2">
    <name type="scientific">Lasiosphaeria hispida</name>
    <dbReference type="NCBI Taxonomy" id="260671"/>
    <lineage>
        <taxon>Eukaryota</taxon>
        <taxon>Fungi</taxon>
        <taxon>Dikarya</taxon>
        <taxon>Ascomycota</taxon>
        <taxon>Pezizomycotina</taxon>
        <taxon>Sordariomycetes</taxon>
        <taxon>Sordariomycetidae</taxon>
        <taxon>Sordariales</taxon>
        <taxon>Lasiosphaeriaceae</taxon>
        <taxon>Lasiosphaeria</taxon>
    </lineage>
</organism>
<comment type="caution">
    <text evidence="1">The sequence shown here is derived from an EMBL/GenBank/DDBJ whole genome shotgun (WGS) entry which is preliminary data.</text>
</comment>
<reference evidence="1" key="2">
    <citation type="submission" date="2023-06" db="EMBL/GenBank/DDBJ databases">
        <authorList>
            <consortium name="Lawrence Berkeley National Laboratory"/>
            <person name="Haridas S."/>
            <person name="Hensen N."/>
            <person name="Bonometti L."/>
            <person name="Westerberg I."/>
            <person name="Brannstrom I.O."/>
            <person name="Guillou S."/>
            <person name="Cros-Aarteil S."/>
            <person name="Calhoun S."/>
            <person name="Kuo A."/>
            <person name="Mondo S."/>
            <person name="Pangilinan J."/>
            <person name="Riley R."/>
            <person name="Labutti K."/>
            <person name="Andreopoulos B."/>
            <person name="Lipzen A."/>
            <person name="Chen C."/>
            <person name="Yanf M."/>
            <person name="Daum C."/>
            <person name="Ng V."/>
            <person name="Clum A."/>
            <person name="Steindorff A."/>
            <person name="Ohm R."/>
            <person name="Martin F."/>
            <person name="Silar P."/>
            <person name="Natvig D."/>
            <person name="Lalanne C."/>
            <person name="Gautier V."/>
            <person name="Ament-Velasquez S.L."/>
            <person name="Kruys A."/>
            <person name="Hutchinson M.I."/>
            <person name="Powell A.J."/>
            <person name="Barry K."/>
            <person name="Miller A.N."/>
            <person name="Grigoriev I.V."/>
            <person name="Debuchy R."/>
            <person name="Gladieux P."/>
            <person name="Thoren M.H."/>
            <person name="Johannesson H."/>
        </authorList>
    </citation>
    <scope>NUCLEOTIDE SEQUENCE</scope>
    <source>
        <strain evidence="1">CBS 955.72</strain>
    </source>
</reference>
<dbReference type="EMBL" id="JAUIQD010000007">
    <property type="protein sequence ID" value="KAK3344291.1"/>
    <property type="molecule type" value="Genomic_DNA"/>
</dbReference>
<evidence type="ECO:0000313" key="2">
    <source>
        <dbReference type="Proteomes" id="UP001275084"/>
    </source>
</evidence>
<reference evidence="1" key="1">
    <citation type="journal article" date="2023" name="Mol. Phylogenet. Evol.">
        <title>Genome-scale phylogeny and comparative genomics of the fungal order Sordariales.</title>
        <authorList>
            <person name="Hensen N."/>
            <person name="Bonometti L."/>
            <person name="Westerberg I."/>
            <person name="Brannstrom I.O."/>
            <person name="Guillou S."/>
            <person name="Cros-Aarteil S."/>
            <person name="Calhoun S."/>
            <person name="Haridas S."/>
            <person name="Kuo A."/>
            <person name="Mondo S."/>
            <person name="Pangilinan J."/>
            <person name="Riley R."/>
            <person name="LaButti K."/>
            <person name="Andreopoulos B."/>
            <person name="Lipzen A."/>
            <person name="Chen C."/>
            <person name="Yan M."/>
            <person name="Daum C."/>
            <person name="Ng V."/>
            <person name="Clum A."/>
            <person name="Steindorff A."/>
            <person name="Ohm R.A."/>
            <person name="Martin F."/>
            <person name="Silar P."/>
            <person name="Natvig D.O."/>
            <person name="Lalanne C."/>
            <person name="Gautier V."/>
            <person name="Ament-Velasquez S.L."/>
            <person name="Kruys A."/>
            <person name="Hutchinson M.I."/>
            <person name="Powell A.J."/>
            <person name="Barry K."/>
            <person name="Miller A.N."/>
            <person name="Grigoriev I.V."/>
            <person name="Debuchy R."/>
            <person name="Gladieux P."/>
            <person name="Hiltunen Thoren M."/>
            <person name="Johannesson H."/>
        </authorList>
    </citation>
    <scope>NUCLEOTIDE SEQUENCE</scope>
    <source>
        <strain evidence="1">CBS 955.72</strain>
    </source>
</reference>
<protein>
    <recommendedName>
        <fullName evidence="3">Heterokaryon incompatibility domain-containing protein</fullName>
    </recommendedName>
</protein>
<evidence type="ECO:0000313" key="1">
    <source>
        <dbReference type="EMBL" id="KAK3344291.1"/>
    </source>
</evidence>
<name>A0AAJ0H9J6_9PEZI</name>
<accession>A0AAJ0H9J6</accession>
<sequence length="268" mass="30117">MGYDMDESLKRPHFFRSWIIQEIATAKTAIVTDGTSWHVWPIYDKLAHTGTFLPWIQHFDSPKYKMPENLTQLIIDSWSSQASDPRDNVFALLGVISGAGADGLLADYSLFVEHVYTVRKRLWSQTGIYYLETRASCLASNISIQESQQNLGMASKISADRKAQVPRPWFASEVGPVSEAQVHGQTGALNLHGIKIRDLDGPSCSKTISKDGFMLFRLENIFITGPPNVQTGDSVFFLQGLNQPTVLRPQIRCREDIFTFVGLCYVRI</sequence>